<keyword evidence="1" id="KW-0812">Transmembrane</keyword>
<reference evidence="3" key="1">
    <citation type="journal article" date="2019" name="Int. J. Syst. Evol. Microbiol.">
        <title>The Global Catalogue of Microorganisms (GCM) 10K type strain sequencing project: providing services to taxonomists for standard genome sequencing and annotation.</title>
        <authorList>
            <consortium name="The Broad Institute Genomics Platform"/>
            <consortium name="The Broad Institute Genome Sequencing Center for Infectious Disease"/>
            <person name="Wu L."/>
            <person name="Ma J."/>
        </authorList>
    </citation>
    <scope>NUCLEOTIDE SEQUENCE [LARGE SCALE GENOMIC DNA]</scope>
    <source>
        <strain evidence="3">CCUG 63287</strain>
    </source>
</reference>
<gene>
    <name evidence="2" type="ORF">ACFO26_02205</name>
</gene>
<evidence type="ECO:0000313" key="2">
    <source>
        <dbReference type="EMBL" id="MFC4651716.1"/>
    </source>
</evidence>
<organism evidence="2 3">
    <name type="scientific">Lactococcus nasutitermitis</name>
    <dbReference type="NCBI Taxonomy" id="1652957"/>
    <lineage>
        <taxon>Bacteria</taxon>
        <taxon>Bacillati</taxon>
        <taxon>Bacillota</taxon>
        <taxon>Bacilli</taxon>
        <taxon>Lactobacillales</taxon>
        <taxon>Streptococcaceae</taxon>
        <taxon>Lactococcus</taxon>
    </lineage>
</organism>
<feature type="transmembrane region" description="Helical" evidence="1">
    <location>
        <begin position="46"/>
        <end position="72"/>
    </location>
</feature>
<accession>A0ABV9JBA0</accession>
<evidence type="ECO:0000256" key="1">
    <source>
        <dbReference type="SAM" id="Phobius"/>
    </source>
</evidence>
<feature type="transmembrane region" description="Helical" evidence="1">
    <location>
        <begin position="79"/>
        <end position="102"/>
    </location>
</feature>
<protein>
    <submittedName>
        <fullName evidence="2">Uncharacterized protein</fullName>
    </submittedName>
</protein>
<name>A0ABV9JBA0_9LACT</name>
<comment type="caution">
    <text evidence="2">The sequence shown here is derived from an EMBL/GenBank/DDBJ whole genome shotgun (WGS) entry which is preliminary data.</text>
</comment>
<feature type="transmembrane region" description="Helical" evidence="1">
    <location>
        <begin position="7"/>
        <end position="26"/>
    </location>
</feature>
<sequence>MKIKNIKFGHLIIMFIIWLGTMFLPATVNENKIGMTFRIEKSRANFFYLIFYQFPVYSVSIIVLLLITLLFLAKKVKLASYFAFSSFMIYIFTFLIIIPFSFFLKDATTSKELLWNIYVFEWYHGINYWIVFVIGLIFMLLLFLYSYSEKKSL</sequence>
<keyword evidence="1" id="KW-1133">Transmembrane helix</keyword>
<evidence type="ECO:0000313" key="3">
    <source>
        <dbReference type="Proteomes" id="UP001595987"/>
    </source>
</evidence>
<dbReference type="EMBL" id="JBHSGD010000002">
    <property type="protein sequence ID" value="MFC4651716.1"/>
    <property type="molecule type" value="Genomic_DNA"/>
</dbReference>
<feature type="transmembrane region" description="Helical" evidence="1">
    <location>
        <begin position="122"/>
        <end position="145"/>
    </location>
</feature>
<dbReference type="RefSeq" id="WP_213536653.1">
    <property type="nucleotide sequence ID" value="NZ_BOVQ01000008.1"/>
</dbReference>
<keyword evidence="1" id="KW-0472">Membrane</keyword>
<dbReference type="Proteomes" id="UP001595987">
    <property type="component" value="Unassembled WGS sequence"/>
</dbReference>
<keyword evidence="3" id="KW-1185">Reference proteome</keyword>
<proteinExistence type="predicted"/>